<dbReference type="Gene3D" id="1.10.287.130">
    <property type="match status" value="1"/>
</dbReference>
<keyword evidence="5" id="KW-0597">Phosphoprotein</keyword>
<dbReference type="InterPro" id="IPR036097">
    <property type="entry name" value="HisK_dim/P_sf"/>
</dbReference>
<feature type="transmembrane region" description="Helical" evidence="10">
    <location>
        <begin position="7"/>
        <end position="26"/>
    </location>
</feature>
<name>A0ABT6AZ02_9BURK</name>
<dbReference type="SMART" id="SM00388">
    <property type="entry name" value="HisKA"/>
    <property type="match status" value="1"/>
</dbReference>
<dbReference type="PANTHER" id="PTHR44936">
    <property type="entry name" value="SENSOR PROTEIN CREC"/>
    <property type="match status" value="1"/>
</dbReference>
<keyword evidence="8" id="KW-0418">Kinase</keyword>
<keyword evidence="7" id="KW-0547">Nucleotide-binding</keyword>
<protein>
    <recommendedName>
        <fullName evidence="3">histidine kinase</fullName>
        <ecNumber evidence="3">2.7.13.3</ecNumber>
    </recommendedName>
</protein>
<dbReference type="InterPro" id="IPR050980">
    <property type="entry name" value="2C_sensor_his_kinase"/>
</dbReference>
<dbReference type="InterPro" id="IPR003660">
    <property type="entry name" value="HAMP_dom"/>
</dbReference>
<dbReference type="SMART" id="SM00387">
    <property type="entry name" value="HATPase_c"/>
    <property type="match status" value="1"/>
</dbReference>
<dbReference type="PANTHER" id="PTHR44936:SF10">
    <property type="entry name" value="SENSOR PROTEIN RSTB"/>
    <property type="match status" value="1"/>
</dbReference>
<dbReference type="InterPro" id="IPR004358">
    <property type="entry name" value="Sig_transdc_His_kin-like_C"/>
</dbReference>
<evidence type="ECO:0000256" key="7">
    <source>
        <dbReference type="ARBA" id="ARBA00022741"/>
    </source>
</evidence>
<dbReference type="CDD" id="cd00082">
    <property type="entry name" value="HisKA"/>
    <property type="match status" value="1"/>
</dbReference>
<dbReference type="Gene3D" id="1.10.8.500">
    <property type="entry name" value="HAMP domain in histidine kinase"/>
    <property type="match status" value="1"/>
</dbReference>
<evidence type="ECO:0000256" key="4">
    <source>
        <dbReference type="ARBA" id="ARBA00022475"/>
    </source>
</evidence>
<feature type="domain" description="Histidine kinase" evidence="11">
    <location>
        <begin position="227"/>
        <end position="441"/>
    </location>
</feature>
<keyword evidence="4" id="KW-1003">Cell membrane</keyword>
<evidence type="ECO:0000256" key="5">
    <source>
        <dbReference type="ARBA" id="ARBA00022553"/>
    </source>
</evidence>
<dbReference type="SUPFAM" id="SSF55874">
    <property type="entry name" value="ATPase domain of HSP90 chaperone/DNA topoisomerase II/histidine kinase"/>
    <property type="match status" value="1"/>
</dbReference>
<evidence type="ECO:0000256" key="10">
    <source>
        <dbReference type="SAM" id="Phobius"/>
    </source>
</evidence>
<dbReference type="CDD" id="cd06225">
    <property type="entry name" value="HAMP"/>
    <property type="match status" value="1"/>
</dbReference>
<proteinExistence type="predicted"/>
<keyword evidence="9 13" id="KW-0067">ATP-binding</keyword>
<dbReference type="Proteomes" id="UP001216674">
    <property type="component" value="Unassembled WGS sequence"/>
</dbReference>
<evidence type="ECO:0000313" key="13">
    <source>
        <dbReference type="EMBL" id="MDF3837844.1"/>
    </source>
</evidence>
<gene>
    <name evidence="13" type="ORF">P3W85_33655</name>
</gene>
<dbReference type="PRINTS" id="PR00344">
    <property type="entry name" value="BCTRLSENSOR"/>
</dbReference>
<dbReference type="PROSITE" id="PS50109">
    <property type="entry name" value="HIS_KIN"/>
    <property type="match status" value="1"/>
</dbReference>
<evidence type="ECO:0000259" key="12">
    <source>
        <dbReference type="PROSITE" id="PS50885"/>
    </source>
</evidence>
<evidence type="ECO:0000256" key="8">
    <source>
        <dbReference type="ARBA" id="ARBA00022777"/>
    </source>
</evidence>
<dbReference type="PROSITE" id="PS50885">
    <property type="entry name" value="HAMP"/>
    <property type="match status" value="1"/>
</dbReference>
<reference evidence="13 14" key="1">
    <citation type="submission" date="2023-03" db="EMBL/GenBank/DDBJ databases">
        <title>Draft assemblies of triclosan tolerant bacteria isolated from returned activated sludge.</title>
        <authorList>
            <person name="Van Hamelsveld S."/>
        </authorList>
    </citation>
    <scope>NUCLEOTIDE SEQUENCE [LARGE SCALE GENOMIC DNA]</scope>
    <source>
        <strain evidence="13 14">GW210010_S58</strain>
    </source>
</reference>
<evidence type="ECO:0000256" key="6">
    <source>
        <dbReference type="ARBA" id="ARBA00022679"/>
    </source>
</evidence>
<comment type="subcellular location">
    <subcellularLocation>
        <location evidence="2">Cell membrane</location>
        <topology evidence="2">Multi-pass membrane protein</topology>
    </subcellularLocation>
</comment>
<evidence type="ECO:0000256" key="2">
    <source>
        <dbReference type="ARBA" id="ARBA00004651"/>
    </source>
</evidence>
<dbReference type="SUPFAM" id="SSF47384">
    <property type="entry name" value="Homodimeric domain of signal transducing histidine kinase"/>
    <property type="match status" value="1"/>
</dbReference>
<feature type="domain" description="HAMP" evidence="12">
    <location>
        <begin position="164"/>
        <end position="219"/>
    </location>
</feature>
<dbReference type="SMART" id="SM00304">
    <property type="entry name" value="HAMP"/>
    <property type="match status" value="1"/>
</dbReference>
<dbReference type="InterPro" id="IPR003594">
    <property type="entry name" value="HATPase_dom"/>
</dbReference>
<accession>A0ABT6AZ02</accession>
<dbReference type="GO" id="GO:0005524">
    <property type="term" value="F:ATP binding"/>
    <property type="evidence" value="ECO:0007669"/>
    <property type="project" value="UniProtKB-KW"/>
</dbReference>
<keyword evidence="10" id="KW-0472">Membrane</keyword>
<keyword evidence="14" id="KW-1185">Reference proteome</keyword>
<sequence length="455" mass="50947">MFWKILLGFWITNLFIFHAVAIAYAVRWGDGKRMDREVAKVVAPYQLSAAQLAIESDGMAKFREVSQSWKAQNSNWPGGHEQWNLLSVVEAKRVAKPEEAPQERSEILVKHAVDPESREWELRYTLPPESGSWSIRDFLRFYLEVEWAIPAVLGGLLFSAILAWYLSRPIQRLRKGFRKLADGQLTTRLQPSMGRRRDEIADLADDFDRMAEQLQQLLLARDQLLHDVSHELRSPLARLNLAVALAGQDAGAPGEPLRRIESEVGRLDDLVGELLSLSRGESGESELDAYFDMRALVDAVVADASFEARAKGVAMVSRIETKQQMLMQGSAKLIRRAIENIVRNATQFSVQGDTVEVTLSVDDDLHRAVLWIADRGPGVPEVDLRRMQDPFVRLQNGLSRQGYGLGLAIASRAVRSHRGTLVAANRPDGGLVVTVTLPLANMVSHMVDHNFENES</sequence>
<evidence type="ECO:0000259" key="11">
    <source>
        <dbReference type="PROSITE" id="PS50109"/>
    </source>
</evidence>
<evidence type="ECO:0000313" key="14">
    <source>
        <dbReference type="Proteomes" id="UP001216674"/>
    </source>
</evidence>
<comment type="caution">
    <text evidence="13">The sequence shown here is derived from an EMBL/GenBank/DDBJ whole genome shotgun (WGS) entry which is preliminary data.</text>
</comment>
<dbReference type="InterPro" id="IPR036890">
    <property type="entry name" value="HATPase_C_sf"/>
</dbReference>
<comment type="catalytic activity">
    <reaction evidence="1">
        <text>ATP + protein L-histidine = ADP + protein N-phospho-L-histidine.</text>
        <dbReference type="EC" id="2.7.13.3"/>
    </reaction>
</comment>
<dbReference type="Pfam" id="PF00672">
    <property type="entry name" value="HAMP"/>
    <property type="match status" value="1"/>
</dbReference>
<dbReference type="RefSeq" id="WP_276267932.1">
    <property type="nucleotide sequence ID" value="NZ_JARJLM010000542.1"/>
</dbReference>
<keyword evidence="6" id="KW-0808">Transferase</keyword>
<dbReference type="EMBL" id="JARJLM010000542">
    <property type="protein sequence ID" value="MDF3837844.1"/>
    <property type="molecule type" value="Genomic_DNA"/>
</dbReference>
<dbReference type="SUPFAM" id="SSF158472">
    <property type="entry name" value="HAMP domain-like"/>
    <property type="match status" value="1"/>
</dbReference>
<dbReference type="CDD" id="cd00075">
    <property type="entry name" value="HATPase"/>
    <property type="match status" value="1"/>
</dbReference>
<keyword evidence="10" id="KW-1133">Transmembrane helix</keyword>
<dbReference type="InterPro" id="IPR005467">
    <property type="entry name" value="His_kinase_dom"/>
</dbReference>
<organism evidence="13 14">
    <name type="scientific">Cupriavidus basilensis</name>
    <dbReference type="NCBI Taxonomy" id="68895"/>
    <lineage>
        <taxon>Bacteria</taxon>
        <taxon>Pseudomonadati</taxon>
        <taxon>Pseudomonadota</taxon>
        <taxon>Betaproteobacteria</taxon>
        <taxon>Burkholderiales</taxon>
        <taxon>Burkholderiaceae</taxon>
        <taxon>Cupriavidus</taxon>
    </lineage>
</organism>
<dbReference type="Pfam" id="PF00512">
    <property type="entry name" value="HisKA"/>
    <property type="match status" value="1"/>
</dbReference>
<dbReference type="InterPro" id="IPR003661">
    <property type="entry name" value="HisK_dim/P_dom"/>
</dbReference>
<keyword evidence="10" id="KW-0812">Transmembrane</keyword>
<dbReference type="Gene3D" id="3.30.565.10">
    <property type="entry name" value="Histidine kinase-like ATPase, C-terminal domain"/>
    <property type="match status" value="1"/>
</dbReference>
<evidence type="ECO:0000256" key="1">
    <source>
        <dbReference type="ARBA" id="ARBA00000085"/>
    </source>
</evidence>
<dbReference type="Pfam" id="PF02518">
    <property type="entry name" value="HATPase_c"/>
    <property type="match status" value="1"/>
</dbReference>
<evidence type="ECO:0000256" key="3">
    <source>
        <dbReference type="ARBA" id="ARBA00012438"/>
    </source>
</evidence>
<dbReference type="EC" id="2.7.13.3" evidence="3"/>
<feature type="transmembrane region" description="Helical" evidence="10">
    <location>
        <begin position="147"/>
        <end position="166"/>
    </location>
</feature>
<evidence type="ECO:0000256" key="9">
    <source>
        <dbReference type="ARBA" id="ARBA00022840"/>
    </source>
</evidence>